<dbReference type="GO" id="GO:0043565">
    <property type="term" value="F:sequence-specific DNA binding"/>
    <property type="evidence" value="ECO:0007669"/>
    <property type="project" value="InterPro"/>
</dbReference>
<comment type="function">
    <text evidence="5">Regulatory protein of the TOL plasmid xyl operons. XylS activates the xylXYZLTEGFJQKIH operon required for the degradation of toluene, m-xylene and p-xylene.</text>
</comment>
<dbReference type="PRINTS" id="PR00032">
    <property type="entry name" value="HTHARAC"/>
</dbReference>
<dbReference type="EMBL" id="JACARF010000018">
    <property type="protein sequence ID" value="NWE77377.1"/>
    <property type="molecule type" value="Genomic_DNA"/>
</dbReference>
<evidence type="ECO:0000256" key="5">
    <source>
        <dbReference type="ARBA" id="ARBA00037345"/>
    </source>
</evidence>
<organism evidence="7 8">
    <name type="scientific">Pseudomonas yamanorum</name>
    <dbReference type="NCBI Taxonomy" id="515393"/>
    <lineage>
        <taxon>Bacteria</taxon>
        <taxon>Pseudomonadati</taxon>
        <taxon>Pseudomonadota</taxon>
        <taxon>Gammaproteobacteria</taxon>
        <taxon>Pseudomonadales</taxon>
        <taxon>Pseudomonadaceae</taxon>
        <taxon>Pseudomonas</taxon>
    </lineage>
</organism>
<keyword evidence="3" id="KW-0238">DNA-binding</keyword>
<dbReference type="PANTHER" id="PTHR46796:SF7">
    <property type="entry name" value="ARAC FAMILY TRANSCRIPTIONAL REGULATOR"/>
    <property type="match status" value="1"/>
</dbReference>
<dbReference type="GO" id="GO:0003700">
    <property type="term" value="F:DNA-binding transcription factor activity"/>
    <property type="evidence" value="ECO:0007669"/>
    <property type="project" value="InterPro"/>
</dbReference>
<evidence type="ECO:0000256" key="3">
    <source>
        <dbReference type="ARBA" id="ARBA00023125"/>
    </source>
</evidence>
<dbReference type="AlphaFoldDB" id="A0A7Y8FDI3"/>
<reference evidence="7 8" key="1">
    <citation type="submission" date="2020-04" db="EMBL/GenBank/DDBJ databases">
        <title>Molecular characterization of pseudomonads from Agaricus bisporus reveal novel blotch 2 pathogens in Western Europe.</title>
        <authorList>
            <person name="Taparia T."/>
            <person name="Krijger M."/>
            <person name="Haynes E."/>
            <person name="Elpinstone J.G."/>
            <person name="Noble R."/>
            <person name="Van Der Wolf J."/>
        </authorList>
    </citation>
    <scope>NUCLEOTIDE SEQUENCE [LARGE SCALE GENOMIC DNA]</scope>
    <source>
        <strain evidence="7 8">IPO3781</strain>
    </source>
</reference>
<evidence type="ECO:0000256" key="1">
    <source>
        <dbReference type="ARBA" id="ARBA00004496"/>
    </source>
</evidence>
<dbReference type="Proteomes" id="UP000537188">
    <property type="component" value="Unassembled WGS sequence"/>
</dbReference>
<dbReference type="Gene3D" id="1.10.10.60">
    <property type="entry name" value="Homeodomain-like"/>
    <property type="match status" value="2"/>
</dbReference>
<evidence type="ECO:0000256" key="2">
    <source>
        <dbReference type="ARBA" id="ARBA00023015"/>
    </source>
</evidence>
<dbReference type="PANTHER" id="PTHR46796">
    <property type="entry name" value="HTH-TYPE TRANSCRIPTIONAL ACTIVATOR RHAS-RELATED"/>
    <property type="match status" value="1"/>
</dbReference>
<comment type="subcellular location">
    <subcellularLocation>
        <location evidence="1">Cytoplasm</location>
    </subcellularLocation>
</comment>
<accession>A0A7Y8FDI3</accession>
<dbReference type="InterPro" id="IPR020449">
    <property type="entry name" value="Tscrpt_reg_AraC-type_HTH"/>
</dbReference>
<evidence type="ECO:0000256" key="4">
    <source>
        <dbReference type="ARBA" id="ARBA00023163"/>
    </source>
</evidence>
<feature type="domain" description="HTH araC/xylS-type" evidence="6">
    <location>
        <begin position="203"/>
        <end position="301"/>
    </location>
</feature>
<keyword evidence="2" id="KW-0805">Transcription regulation</keyword>
<evidence type="ECO:0000259" key="6">
    <source>
        <dbReference type="PROSITE" id="PS01124"/>
    </source>
</evidence>
<dbReference type="PROSITE" id="PS00041">
    <property type="entry name" value="HTH_ARAC_FAMILY_1"/>
    <property type="match status" value="1"/>
</dbReference>
<dbReference type="SMART" id="SM00342">
    <property type="entry name" value="HTH_ARAC"/>
    <property type="match status" value="1"/>
</dbReference>
<dbReference type="InterPro" id="IPR009057">
    <property type="entry name" value="Homeodomain-like_sf"/>
</dbReference>
<evidence type="ECO:0000313" key="7">
    <source>
        <dbReference type="EMBL" id="NWE77377.1"/>
    </source>
</evidence>
<dbReference type="GO" id="GO:0005737">
    <property type="term" value="C:cytoplasm"/>
    <property type="evidence" value="ECO:0007669"/>
    <property type="project" value="UniProtKB-SubCell"/>
</dbReference>
<dbReference type="InterPro" id="IPR018062">
    <property type="entry name" value="HTH_AraC-typ_CS"/>
</dbReference>
<dbReference type="InterPro" id="IPR032783">
    <property type="entry name" value="AraC_lig"/>
</dbReference>
<dbReference type="Pfam" id="PF12852">
    <property type="entry name" value="Cupin_6"/>
    <property type="match status" value="1"/>
</dbReference>
<dbReference type="InterPro" id="IPR018060">
    <property type="entry name" value="HTH_AraC"/>
</dbReference>
<dbReference type="Pfam" id="PF12833">
    <property type="entry name" value="HTH_18"/>
    <property type="match status" value="1"/>
</dbReference>
<name>A0A7Y8FDI3_9PSED</name>
<protein>
    <submittedName>
        <fullName evidence="7">AraC family transcriptional regulator</fullName>
    </submittedName>
</protein>
<keyword evidence="4" id="KW-0804">Transcription</keyword>
<sequence>MTDPFSELLTFMQARSVMSGGLIAGGRWAIAFPPATQLKFWGVLRGTCWLKMEGESTPIAVNEGDVFLLSAERPHVMASDLSAPPVELQQILDKRVGALAYHGDGDEFFMIGGKVELSADSEHLLRAALAPFIHLNAKTHALDTLHWLLNQLVRERDHDRPGAAVASSQLAHLMFIEILRLHFETAPPLSGSWLRAMTDKRLEPALRLIHGEPGETRPLAVLAKACAMSRASFAAYFKGVAGVSPMAYLTQWRMRLAARTLAEGNSSLIDLALSLGYNSQSAFSHAFKREIGCSPLHYQQALRVSMGAQYLQTNAWGSELS</sequence>
<dbReference type="RefSeq" id="WP_177114713.1">
    <property type="nucleotide sequence ID" value="NZ_JACARF010000018.1"/>
</dbReference>
<comment type="caution">
    <text evidence="7">The sequence shown here is derived from an EMBL/GenBank/DDBJ whole genome shotgun (WGS) entry which is preliminary data.</text>
</comment>
<dbReference type="SUPFAM" id="SSF46689">
    <property type="entry name" value="Homeodomain-like"/>
    <property type="match status" value="2"/>
</dbReference>
<dbReference type="PROSITE" id="PS01124">
    <property type="entry name" value="HTH_ARAC_FAMILY_2"/>
    <property type="match status" value="1"/>
</dbReference>
<gene>
    <name evidence="7" type="ORF">HX828_17575</name>
</gene>
<dbReference type="GO" id="GO:0009893">
    <property type="term" value="P:positive regulation of metabolic process"/>
    <property type="evidence" value="ECO:0007669"/>
    <property type="project" value="UniProtKB-ARBA"/>
</dbReference>
<dbReference type="InterPro" id="IPR050204">
    <property type="entry name" value="AraC_XylS_family_regulators"/>
</dbReference>
<proteinExistence type="predicted"/>
<evidence type="ECO:0000313" key="8">
    <source>
        <dbReference type="Proteomes" id="UP000537188"/>
    </source>
</evidence>